<dbReference type="EMBL" id="GBXM01057446">
    <property type="protein sequence ID" value="JAH51131.1"/>
    <property type="molecule type" value="Transcribed_RNA"/>
</dbReference>
<name>A0A0E9TBZ1_ANGAN</name>
<proteinExistence type="predicted"/>
<reference evidence="1" key="1">
    <citation type="submission" date="2014-11" db="EMBL/GenBank/DDBJ databases">
        <authorList>
            <person name="Amaro Gonzalez C."/>
        </authorList>
    </citation>
    <scope>NUCLEOTIDE SEQUENCE</scope>
</reference>
<evidence type="ECO:0000313" key="1">
    <source>
        <dbReference type="EMBL" id="JAH51131.1"/>
    </source>
</evidence>
<organism evidence="1">
    <name type="scientific">Anguilla anguilla</name>
    <name type="common">European freshwater eel</name>
    <name type="synonym">Muraena anguilla</name>
    <dbReference type="NCBI Taxonomy" id="7936"/>
    <lineage>
        <taxon>Eukaryota</taxon>
        <taxon>Metazoa</taxon>
        <taxon>Chordata</taxon>
        <taxon>Craniata</taxon>
        <taxon>Vertebrata</taxon>
        <taxon>Euteleostomi</taxon>
        <taxon>Actinopterygii</taxon>
        <taxon>Neopterygii</taxon>
        <taxon>Teleostei</taxon>
        <taxon>Anguilliformes</taxon>
        <taxon>Anguillidae</taxon>
        <taxon>Anguilla</taxon>
    </lineage>
</organism>
<protein>
    <submittedName>
        <fullName evidence="1">Uncharacterized protein</fullName>
    </submittedName>
</protein>
<reference evidence="1" key="2">
    <citation type="journal article" date="2015" name="Fish Shellfish Immunol.">
        <title>Early steps in the European eel (Anguilla anguilla)-Vibrio vulnificus interaction in the gills: Role of the RtxA13 toxin.</title>
        <authorList>
            <person name="Callol A."/>
            <person name="Pajuelo D."/>
            <person name="Ebbesson L."/>
            <person name="Teles M."/>
            <person name="MacKenzie S."/>
            <person name="Amaro C."/>
        </authorList>
    </citation>
    <scope>NUCLEOTIDE SEQUENCE</scope>
</reference>
<sequence>MPCKYFSLYFNGNVKIHTVTVSALFHIRIAFGHTKGTGQSVRLGEGLSIDLALLIAPLSQKCKRKAQDFTHPGLDKI</sequence>
<accession>A0A0E9TBZ1</accession>
<dbReference type="AlphaFoldDB" id="A0A0E9TBZ1"/>